<dbReference type="InterPro" id="IPR051043">
    <property type="entry name" value="Sulfatase_Mod_Factor_Kinase"/>
</dbReference>
<keyword evidence="1" id="KW-0732">Signal</keyword>
<dbReference type="PANTHER" id="PTHR23150:SF19">
    <property type="entry name" value="FORMYLGLYCINE-GENERATING ENZYME"/>
    <property type="match status" value="1"/>
</dbReference>
<dbReference type="InterPro" id="IPR042095">
    <property type="entry name" value="SUMF_sf"/>
</dbReference>
<dbReference type="Pfam" id="PF03781">
    <property type="entry name" value="FGE-sulfatase"/>
    <property type="match status" value="1"/>
</dbReference>
<dbReference type="SUPFAM" id="SSF56436">
    <property type="entry name" value="C-type lectin-like"/>
    <property type="match status" value="1"/>
</dbReference>
<accession>K5D0D5</accession>
<dbReference type="PATRIC" id="fig|993517.3.peg.5031"/>
<protein>
    <submittedName>
        <fullName evidence="3">Formylglycine-generating sulfatase enzyme</fullName>
    </submittedName>
</protein>
<evidence type="ECO:0000256" key="1">
    <source>
        <dbReference type="SAM" id="SignalP"/>
    </source>
</evidence>
<comment type="caution">
    <text evidence="3">The sequence shown here is derived from an EMBL/GenBank/DDBJ whole genome shotgun (WGS) entry which is preliminary data.</text>
</comment>
<dbReference type="RefSeq" id="WP_007334135.1">
    <property type="nucleotide sequence ID" value="NZ_AMCW01000135.1"/>
</dbReference>
<dbReference type="Gene3D" id="3.90.1580.10">
    <property type="entry name" value="paralog of FGE (formylglycine-generating enzyme)"/>
    <property type="match status" value="1"/>
</dbReference>
<gene>
    <name evidence="3" type="ORF">RBSH_04632</name>
</gene>
<sequence>MIRLCIKRLHAALVLALTLTVPSQAEEPARQSNPNSIGMQFVAIAPGEYRRGFDGSGQRDRQFALAHSFSNPQAFRFDSPSHLVVITQPFELQTTEVTVSQFREFVEATGDQTEAESNGGALGCFPEEKDYVDRFRKSPDVTWRTPGFEQSDDHPVVAVSWNDAVKFCEWLSEQETTTYRLPTEAEWEYACRAGQSTWYSWGSDPDEAYVHANVADGALEAAQPNTTRYQRAVKLEADDGDGVVFTAAVASFRPNPWGLHDMHGNVWEWCQDRWSADLYRRYLDDVPWPKRSQFTMTDPVMLEETPQHAYGDWRCIRGGAWTCAPASVRCSIRTFAEASDATIYTGFRVVRESQTDATND</sequence>
<dbReference type="EMBL" id="AMCW01000135">
    <property type="protein sequence ID" value="EKJ99926.1"/>
    <property type="molecule type" value="Genomic_DNA"/>
</dbReference>
<feature type="domain" description="Sulfatase-modifying factor enzyme-like" evidence="2">
    <location>
        <begin position="42"/>
        <end position="351"/>
    </location>
</feature>
<organism evidence="3 4">
    <name type="scientific">Rhodopirellula baltica SH28</name>
    <dbReference type="NCBI Taxonomy" id="993517"/>
    <lineage>
        <taxon>Bacteria</taxon>
        <taxon>Pseudomonadati</taxon>
        <taxon>Planctomycetota</taxon>
        <taxon>Planctomycetia</taxon>
        <taxon>Pirellulales</taxon>
        <taxon>Pirellulaceae</taxon>
        <taxon>Rhodopirellula</taxon>
    </lineage>
</organism>
<evidence type="ECO:0000259" key="2">
    <source>
        <dbReference type="Pfam" id="PF03781"/>
    </source>
</evidence>
<proteinExistence type="predicted"/>
<dbReference type="AlphaFoldDB" id="K5D0D5"/>
<reference evidence="3 4" key="1">
    <citation type="journal article" date="2013" name="Mar. Genomics">
        <title>Expression of sulfatases in Rhodopirellula baltica and the diversity of sulfatases in the genus Rhodopirellula.</title>
        <authorList>
            <person name="Wegner C.E."/>
            <person name="Richter-Heitmann T."/>
            <person name="Klindworth A."/>
            <person name="Klockow C."/>
            <person name="Richter M."/>
            <person name="Achstetter T."/>
            <person name="Glockner F.O."/>
            <person name="Harder J."/>
        </authorList>
    </citation>
    <scope>NUCLEOTIDE SEQUENCE [LARGE SCALE GENOMIC DNA]</scope>
    <source>
        <strain evidence="3 4">SH28</strain>
    </source>
</reference>
<dbReference type="InterPro" id="IPR016187">
    <property type="entry name" value="CTDL_fold"/>
</dbReference>
<dbReference type="Proteomes" id="UP000007993">
    <property type="component" value="Unassembled WGS sequence"/>
</dbReference>
<dbReference type="InterPro" id="IPR005532">
    <property type="entry name" value="SUMF_dom"/>
</dbReference>
<dbReference type="PANTHER" id="PTHR23150">
    <property type="entry name" value="SULFATASE MODIFYING FACTOR 1, 2"/>
    <property type="match status" value="1"/>
</dbReference>
<evidence type="ECO:0000313" key="3">
    <source>
        <dbReference type="EMBL" id="EKJ99926.1"/>
    </source>
</evidence>
<feature type="signal peptide" evidence="1">
    <location>
        <begin position="1"/>
        <end position="25"/>
    </location>
</feature>
<evidence type="ECO:0000313" key="4">
    <source>
        <dbReference type="Proteomes" id="UP000007993"/>
    </source>
</evidence>
<dbReference type="GO" id="GO:0120147">
    <property type="term" value="F:formylglycine-generating oxidase activity"/>
    <property type="evidence" value="ECO:0007669"/>
    <property type="project" value="TreeGrafter"/>
</dbReference>
<feature type="chain" id="PRO_5003885744" evidence="1">
    <location>
        <begin position="26"/>
        <end position="360"/>
    </location>
</feature>
<name>K5D0D5_RHOBT</name>